<evidence type="ECO:0000256" key="3">
    <source>
        <dbReference type="ARBA" id="ARBA00022692"/>
    </source>
</evidence>
<evidence type="ECO:0000313" key="9">
    <source>
        <dbReference type="Proteomes" id="UP000248764"/>
    </source>
</evidence>
<organism evidence="8 9">
    <name type="scientific">Jiangella anatolica</name>
    <dbReference type="NCBI Taxonomy" id="2670374"/>
    <lineage>
        <taxon>Bacteria</taxon>
        <taxon>Bacillati</taxon>
        <taxon>Actinomycetota</taxon>
        <taxon>Actinomycetes</taxon>
        <taxon>Jiangellales</taxon>
        <taxon>Jiangellaceae</taxon>
        <taxon>Jiangella</taxon>
    </lineage>
</organism>
<dbReference type="Proteomes" id="UP000248764">
    <property type="component" value="Unassembled WGS sequence"/>
</dbReference>
<feature type="transmembrane region" description="Helical" evidence="7">
    <location>
        <begin position="115"/>
        <end position="137"/>
    </location>
</feature>
<dbReference type="InterPro" id="IPR001734">
    <property type="entry name" value="Na/solute_symporter"/>
</dbReference>
<comment type="caution">
    <text evidence="8">The sequence shown here is derived from an EMBL/GenBank/DDBJ whole genome shotgun (WGS) entry which is preliminary data.</text>
</comment>
<sequence>GKGSFMQGIEQLTTVHAEKLNSVGGPTDPLPIGAAFTGLILVNTFYWCTNQGIVQRTLASKSLSEGQKGALLTAVLKMLDPLVLVLPGLIAFHLYQDLPKADMAYPTLVNNVLPVPLVGFFGAVLFGAVISTFNGFLN</sequence>
<dbReference type="Gene3D" id="1.20.1730.10">
    <property type="entry name" value="Sodium/glucose cotransporter"/>
    <property type="match status" value="1"/>
</dbReference>
<evidence type="ECO:0000256" key="1">
    <source>
        <dbReference type="ARBA" id="ARBA00004141"/>
    </source>
</evidence>
<evidence type="ECO:0000256" key="4">
    <source>
        <dbReference type="ARBA" id="ARBA00022989"/>
    </source>
</evidence>
<dbReference type="PANTHER" id="PTHR11819">
    <property type="entry name" value="SOLUTE CARRIER FAMILY 5"/>
    <property type="match status" value="1"/>
</dbReference>
<keyword evidence="5 7" id="KW-0472">Membrane</keyword>
<keyword evidence="4 7" id="KW-1133">Transmembrane helix</keyword>
<dbReference type="Pfam" id="PF00474">
    <property type="entry name" value="SSF"/>
    <property type="match status" value="1"/>
</dbReference>
<accession>A0A2W2AZ88</accession>
<dbReference type="InterPro" id="IPR038377">
    <property type="entry name" value="Na/Glc_symporter_sf"/>
</dbReference>
<evidence type="ECO:0000256" key="7">
    <source>
        <dbReference type="SAM" id="Phobius"/>
    </source>
</evidence>
<feature type="transmembrane region" description="Helical" evidence="7">
    <location>
        <begin position="70"/>
        <end position="95"/>
    </location>
</feature>
<evidence type="ECO:0000313" key="8">
    <source>
        <dbReference type="EMBL" id="PZF79052.1"/>
    </source>
</evidence>
<comment type="similarity">
    <text evidence="2 6">Belongs to the sodium:solute symporter (SSF) (TC 2.A.21) family.</text>
</comment>
<proteinExistence type="inferred from homology"/>
<dbReference type="EMBL" id="POTW01000237">
    <property type="protein sequence ID" value="PZF79052.1"/>
    <property type="molecule type" value="Genomic_DNA"/>
</dbReference>
<evidence type="ECO:0000256" key="6">
    <source>
        <dbReference type="RuleBase" id="RU362091"/>
    </source>
</evidence>
<comment type="subcellular location">
    <subcellularLocation>
        <location evidence="1">Membrane</location>
        <topology evidence="1">Multi-pass membrane protein</topology>
    </subcellularLocation>
</comment>
<gene>
    <name evidence="8" type="ORF">C1I92_33145</name>
</gene>
<keyword evidence="3 7" id="KW-0812">Transmembrane</keyword>
<feature type="non-terminal residue" evidence="8">
    <location>
        <position position="1"/>
    </location>
</feature>
<feature type="non-terminal residue" evidence="8">
    <location>
        <position position="138"/>
    </location>
</feature>
<dbReference type="AlphaFoldDB" id="A0A2W2AZ88"/>
<evidence type="ECO:0000256" key="5">
    <source>
        <dbReference type="ARBA" id="ARBA00023136"/>
    </source>
</evidence>
<name>A0A2W2AZ88_9ACTN</name>
<dbReference type="GO" id="GO:0005412">
    <property type="term" value="F:D-glucose:sodium symporter activity"/>
    <property type="evidence" value="ECO:0007669"/>
    <property type="project" value="TreeGrafter"/>
</dbReference>
<reference evidence="8 9" key="1">
    <citation type="submission" date="2018-01" db="EMBL/GenBank/DDBJ databases">
        <title>Draft genome sequence of Jiangella sp. GTF31.</title>
        <authorList>
            <person name="Sahin N."/>
            <person name="Ay H."/>
            <person name="Saygin H."/>
        </authorList>
    </citation>
    <scope>NUCLEOTIDE SEQUENCE [LARGE SCALE GENOMIC DNA]</scope>
    <source>
        <strain evidence="8 9">GTF31</strain>
    </source>
</reference>
<keyword evidence="9" id="KW-1185">Reference proteome</keyword>
<dbReference type="GO" id="GO:0005886">
    <property type="term" value="C:plasma membrane"/>
    <property type="evidence" value="ECO:0007669"/>
    <property type="project" value="TreeGrafter"/>
</dbReference>
<evidence type="ECO:0000256" key="2">
    <source>
        <dbReference type="ARBA" id="ARBA00006434"/>
    </source>
</evidence>
<feature type="transmembrane region" description="Helical" evidence="7">
    <location>
        <begin position="30"/>
        <end position="49"/>
    </location>
</feature>
<protein>
    <submittedName>
        <fullName evidence="8">Solute:sodium symporter family transporter</fullName>
    </submittedName>
</protein>
<dbReference type="PROSITE" id="PS50283">
    <property type="entry name" value="NA_SOLUT_SYMP_3"/>
    <property type="match status" value="1"/>
</dbReference>
<dbReference type="PANTHER" id="PTHR11819:SF195">
    <property type="entry name" value="SODIUM_GLUCOSE COTRANSPORTER 4"/>
    <property type="match status" value="1"/>
</dbReference>